<dbReference type="CDD" id="cd02146">
    <property type="entry name" value="NfsA-like"/>
    <property type="match status" value="1"/>
</dbReference>
<evidence type="ECO:0000313" key="8">
    <source>
        <dbReference type="Proteomes" id="UP000296352"/>
    </source>
</evidence>
<dbReference type="Pfam" id="PF00881">
    <property type="entry name" value="Nitroreductase"/>
    <property type="match status" value="1"/>
</dbReference>
<reference evidence="7 8" key="1">
    <citation type="submission" date="2019-04" db="EMBL/GenBank/DDBJ databases">
        <title>Corynebacterium endometrii sp. nov., isolated from the uterus of a cow with endometritis.</title>
        <authorList>
            <person name="Ballas P."/>
            <person name="Ruckert C."/>
            <person name="Wagener K."/>
            <person name="Drillich M."/>
            <person name="Kaempfer P."/>
            <person name="Busse H.-J."/>
            <person name="Ehling-Schulz M."/>
        </authorList>
    </citation>
    <scope>NUCLEOTIDE SEQUENCE [LARGE SCALE GENOMIC DNA]</scope>
    <source>
        <strain evidence="7 8">LMM-1653</strain>
    </source>
</reference>
<dbReference type="PANTHER" id="PTHR43425:SF2">
    <property type="entry name" value="OXYGEN-INSENSITIVE NADPH NITROREDUCTASE"/>
    <property type="match status" value="1"/>
</dbReference>
<proteinExistence type="inferred from homology"/>
<evidence type="ECO:0000256" key="5">
    <source>
        <dbReference type="PIRNR" id="PIRNR005426"/>
    </source>
</evidence>
<dbReference type="SUPFAM" id="SSF55469">
    <property type="entry name" value="FMN-dependent nitroreductase-like"/>
    <property type="match status" value="1"/>
</dbReference>
<dbReference type="EMBL" id="CP039247">
    <property type="protein sequence ID" value="QCB29206.1"/>
    <property type="molecule type" value="Genomic_DNA"/>
</dbReference>
<keyword evidence="3 5" id="KW-0288">FMN</keyword>
<evidence type="ECO:0000256" key="2">
    <source>
        <dbReference type="ARBA" id="ARBA00022630"/>
    </source>
</evidence>
<evidence type="ECO:0000256" key="1">
    <source>
        <dbReference type="ARBA" id="ARBA00008366"/>
    </source>
</evidence>
<dbReference type="InterPro" id="IPR029479">
    <property type="entry name" value="Nitroreductase"/>
</dbReference>
<comment type="similarity">
    <text evidence="1 5">Belongs to the flavin oxidoreductase frp family.</text>
</comment>
<organism evidence="7 8">
    <name type="scientific">Corynebacterium endometrii</name>
    <dbReference type="NCBI Taxonomy" id="2488819"/>
    <lineage>
        <taxon>Bacteria</taxon>
        <taxon>Bacillati</taxon>
        <taxon>Actinomycetota</taxon>
        <taxon>Actinomycetes</taxon>
        <taxon>Mycobacteriales</taxon>
        <taxon>Corynebacteriaceae</taxon>
        <taxon>Corynebacterium</taxon>
    </lineage>
</organism>
<evidence type="ECO:0000256" key="3">
    <source>
        <dbReference type="ARBA" id="ARBA00022643"/>
    </source>
</evidence>
<dbReference type="Gene3D" id="3.40.109.10">
    <property type="entry name" value="NADH Oxidase"/>
    <property type="match status" value="1"/>
</dbReference>
<keyword evidence="4 5" id="KW-0560">Oxidoreductase</keyword>
<dbReference type="EC" id="1.5.1.38" evidence="7"/>
<name>A0A4P7QJC1_9CORY</name>
<gene>
    <name evidence="7" type="primary">nfrA1</name>
    <name evidence="7" type="ORF">CENDO_09760</name>
</gene>
<dbReference type="KEGG" id="cee:CENDO_09760"/>
<keyword evidence="2 5" id="KW-0285">Flavoprotein</keyword>
<keyword evidence="5" id="KW-0521">NADP</keyword>
<dbReference type="PIRSF" id="PIRSF005426">
    <property type="entry name" value="Frp"/>
    <property type="match status" value="1"/>
</dbReference>
<accession>A0A4P7QJC1</accession>
<keyword evidence="8" id="KW-1185">Reference proteome</keyword>
<evidence type="ECO:0000313" key="7">
    <source>
        <dbReference type="EMBL" id="QCB29206.1"/>
    </source>
</evidence>
<protein>
    <submittedName>
        <fullName evidence="7">FMN reductase (NADPH)</fullName>
        <ecNumber evidence="7">1.5.1.38</ecNumber>
    </submittedName>
</protein>
<dbReference type="Proteomes" id="UP000296352">
    <property type="component" value="Chromosome"/>
</dbReference>
<evidence type="ECO:0000256" key="4">
    <source>
        <dbReference type="ARBA" id="ARBA00023002"/>
    </source>
</evidence>
<sequence>MVRMNETLNTLLNHRSIRDFTEQEVGEETMGTLFDAAMHASTSRGFQHASVIRIKDPAIRQELARIGNQRRVATAPELMVFIVDARRSVRIREELGQDPEVARSADVFREGFTDAVIMAQNLTVAAESMGLGACYLGCVLNEYETLIDLLKLPEYTFPVVGLMLGHPASQPGLKPRMPKELRIMEDTYSEPDSWVEALTGYDATMREYYGQRETNNRDDGFTSQVVNNLVERPSRNRFFSLAKAQGFNVR</sequence>
<evidence type="ECO:0000259" key="6">
    <source>
        <dbReference type="Pfam" id="PF00881"/>
    </source>
</evidence>
<dbReference type="InterPro" id="IPR000415">
    <property type="entry name" value="Nitroreductase-like"/>
</dbReference>
<dbReference type="AlphaFoldDB" id="A0A4P7QJC1"/>
<dbReference type="InterPro" id="IPR016446">
    <property type="entry name" value="Flavin_OxRdtase_Frp"/>
</dbReference>
<feature type="domain" description="Nitroreductase" evidence="6">
    <location>
        <begin position="13"/>
        <end position="166"/>
    </location>
</feature>
<dbReference type="GO" id="GO:0052873">
    <property type="term" value="F:FMN reductase (NADPH) activity"/>
    <property type="evidence" value="ECO:0007669"/>
    <property type="project" value="UniProtKB-EC"/>
</dbReference>
<dbReference type="PANTHER" id="PTHR43425">
    <property type="entry name" value="OXYGEN-INSENSITIVE NADPH NITROREDUCTASE"/>
    <property type="match status" value="1"/>
</dbReference>